<feature type="domain" description="SET" evidence="3">
    <location>
        <begin position="173"/>
        <end position="287"/>
    </location>
</feature>
<evidence type="ECO:0000313" key="4">
    <source>
        <dbReference type="EMBL" id="CAK0835934.1"/>
    </source>
</evidence>
<feature type="transmembrane region" description="Helical" evidence="2">
    <location>
        <begin position="6"/>
        <end position="31"/>
    </location>
</feature>
<comment type="caution">
    <text evidence="4">The sequence shown here is derived from an EMBL/GenBank/DDBJ whole genome shotgun (WGS) entry which is preliminary data.</text>
</comment>
<protein>
    <recommendedName>
        <fullName evidence="3">SET domain-containing protein</fullName>
    </recommendedName>
</protein>
<evidence type="ECO:0000256" key="1">
    <source>
        <dbReference type="SAM" id="MobiDB-lite"/>
    </source>
</evidence>
<feature type="compositionally biased region" description="Basic and acidic residues" evidence="1">
    <location>
        <begin position="312"/>
        <end position="321"/>
    </location>
</feature>
<feature type="region of interest" description="Disordered" evidence="1">
    <location>
        <begin position="301"/>
        <end position="338"/>
    </location>
</feature>
<keyword evidence="2" id="KW-0472">Membrane</keyword>
<dbReference type="Gene3D" id="2.170.270.10">
    <property type="entry name" value="SET domain"/>
    <property type="match status" value="1"/>
</dbReference>
<feature type="region of interest" description="Disordered" evidence="1">
    <location>
        <begin position="38"/>
        <end position="113"/>
    </location>
</feature>
<dbReference type="Pfam" id="PF00856">
    <property type="entry name" value="SET"/>
    <property type="match status" value="1"/>
</dbReference>
<dbReference type="PROSITE" id="PS50280">
    <property type="entry name" value="SET"/>
    <property type="match status" value="1"/>
</dbReference>
<reference evidence="4" key="1">
    <citation type="submission" date="2023-10" db="EMBL/GenBank/DDBJ databases">
        <authorList>
            <person name="Chen Y."/>
            <person name="Shah S."/>
            <person name="Dougan E. K."/>
            <person name="Thang M."/>
            <person name="Chan C."/>
        </authorList>
    </citation>
    <scope>NUCLEOTIDE SEQUENCE [LARGE SCALE GENOMIC DNA]</scope>
</reference>
<dbReference type="SUPFAM" id="SSF82199">
    <property type="entry name" value="SET domain"/>
    <property type="match status" value="1"/>
</dbReference>
<dbReference type="InterPro" id="IPR051760">
    <property type="entry name" value="KMT5A"/>
</dbReference>
<sequence length="338" mass="35067">MVFVSVCFRCFFLCLLVFFCDVFISCCFYLIGPQKLPPKKALRAPQSPGFRGEELPNKNPSRAFVRGVSRGGSGAPRGGSRPTPDSASGVQATPVGHSQGREGNSGCPPLPGGWPVGPGARGREKHLARRAALARCSTSGGPSAALWPSASAPSAAVDASLGVLLAYLRGDGGGLEVRASLIPGAGRGLFAARAFGEGDLLCVYSGTPVPLAQVVRREVSTDYLMGGFGLYSVDASAHPEVLARYINDHPEGGRRNARFVKLKQQRRALVLASRAIAAGEEIYAGYGEGYWRARPGAMAAAGGAEAAASTRPGREHGRLCDDAAAPRPAEEPPGAAGP</sequence>
<feature type="compositionally biased region" description="Low complexity" evidence="1">
    <location>
        <begin position="323"/>
        <end position="338"/>
    </location>
</feature>
<accession>A0ABN9STV9</accession>
<dbReference type="InterPro" id="IPR001214">
    <property type="entry name" value="SET_dom"/>
</dbReference>
<dbReference type="PANTHER" id="PTHR46167">
    <property type="entry name" value="N-LYSINE METHYLTRANSFERASE KMT5A"/>
    <property type="match status" value="1"/>
</dbReference>
<evidence type="ECO:0000256" key="2">
    <source>
        <dbReference type="SAM" id="Phobius"/>
    </source>
</evidence>
<keyword evidence="2" id="KW-0812">Transmembrane</keyword>
<keyword evidence="5" id="KW-1185">Reference proteome</keyword>
<name>A0ABN9STV9_9DINO</name>
<keyword evidence="2" id="KW-1133">Transmembrane helix</keyword>
<dbReference type="InterPro" id="IPR046341">
    <property type="entry name" value="SET_dom_sf"/>
</dbReference>
<evidence type="ECO:0000259" key="3">
    <source>
        <dbReference type="PROSITE" id="PS50280"/>
    </source>
</evidence>
<gene>
    <name evidence="4" type="ORF">PCOR1329_LOCUS32586</name>
</gene>
<organism evidence="4 5">
    <name type="scientific">Prorocentrum cordatum</name>
    <dbReference type="NCBI Taxonomy" id="2364126"/>
    <lineage>
        <taxon>Eukaryota</taxon>
        <taxon>Sar</taxon>
        <taxon>Alveolata</taxon>
        <taxon>Dinophyceae</taxon>
        <taxon>Prorocentrales</taxon>
        <taxon>Prorocentraceae</taxon>
        <taxon>Prorocentrum</taxon>
    </lineage>
</organism>
<proteinExistence type="predicted"/>
<evidence type="ECO:0000313" key="5">
    <source>
        <dbReference type="Proteomes" id="UP001189429"/>
    </source>
</evidence>
<dbReference type="EMBL" id="CAUYUJ010013291">
    <property type="protein sequence ID" value="CAK0835934.1"/>
    <property type="molecule type" value="Genomic_DNA"/>
</dbReference>
<dbReference type="PANTHER" id="PTHR46167:SF1">
    <property type="entry name" value="N-LYSINE METHYLTRANSFERASE KMT5A"/>
    <property type="match status" value="1"/>
</dbReference>
<dbReference type="Proteomes" id="UP001189429">
    <property type="component" value="Unassembled WGS sequence"/>
</dbReference>